<comment type="similarity">
    <text evidence="1">Belongs to the short-chain dehydrogenases/reductases (SDR) family.</text>
</comment>
<dbReference type="SUPFAM" id="SSF51735">
    <property type="entry name" value="NAD(P)-binding Rossmann-fold domains"/>
    <property type="match status" value="1"/>
</dbReference>
<organism evidence="4 5">
    <name type="scientific">Symbiodinium pilosum</name>
    <name type="common">Dinoflagellate</name>
    <dbReference type="NCBI Taxonomy" id="2952"/>
    <lineage>
        <taxon>Eukaryota</taxon>
        <taxon>Sar</taxon>
        <taxon>Alveolata</taxon>
        <taxon>Dinophyceae</taxon>
        <taxon>Suessiales</taxon>
        <taxon>Symbiodiniaceae</taxon>
        <taxon>Symbiodinium</taxon>
    </lineage>
</organism>
<name>A0A812YD81_SYMPI</name>
<keyword evidence="2" id="KW-0521">NADP</keyword>
<accession>A0A812YD81</accession>
<evidence type="ECO:0000256" key="3">
    <source>
        <dbReference type="ARBA" id="ARBA00023002"/>
    </source>
</evidence>
<dbReference type="Pfam" id="PF00106">
    <property type="entry name" value="adh_short"/>
    <property type="match status" value="1"/>
</dbReference>
<evidence type="ECO:0008006" key="6">
    <source>
        <dbReference type="Google" id="ProtNLM"/>
    </source>
</evidence>
<sequence>MPSPKWFPAFKKELPRLEGKVLAITGTTSGTGFVAAWTVAELGGEVLLLNRKSKRVDDALGKLKAIVPHGNFVDVECDLQDFASVRKAAAEIKSKYAKLYCLANNAGIAAKPDEATKDGYDTQMQTNHLSHFLLTAELLPLLEAEAKESGDARVVNHSSLGRLYTEHQGLEEKYVGKNGGHLGGNDIKFMAGGCFWRYFQSKLANTVFTYALHEKLQAKASKVPSLCAHPGGSTTNLGDGMETTCFLNCVLTAMETFLMQSQEDGAMGLLRCMVHPDAQSGNLYGPKRLGGMCGPAVPNPKQSYETDPTVMEMLWRTSEQATVNFKV</sequence>
<evidence type="ECO:0000256" key="1">
    <source>
        <dbReference type="ARBA" id="ARBA00006484"/>
    </source>
</evidence>
<dbReference type="OrthoDB" id="10265294at2759"/>
<dbReference type="InterPro" id="IPR002347">
    <property type="entry name" value="SDR_fam"/>
</dbReference>
<keyword evidence="3" id="KW-0560">Oxidoreductase</keyword>
<dbReference type="PANTHER" id="PTHR24320:SF282">
    <property type="entry name" value="WW DOMAIN-CONTAINING OXIDOREDUCTASE"/>
    <property type="match status" value="1"/>
</dbReference>
<reference evidence="4" key="1">
    <citation type="submission" date="2021-02" db="EMBL/GenBank/DDBJ databases">
        <authorList>
            <person name="Dougan E. K."/>
            <person name="Rhodes N."/>
            <person name="Thang M."/>
            <person name="Chan C."/>
        </authorList>
    </citation>
    <scope>NUCLEOTIDE SEQUENCE</scope>
</reference>
<gene>
    <name evidence="4" type="ORF">SPIL2461_LOCUS22483</name>
</gene>
<keyword evidence="5" id="KW-1185">Reference proteome</keyword>
<evidence type="ECO:0000256" key="2">
    <source>
        <dbReference type="ARBA" id="ARBA00022857"/>
    </source>
</evidence>
<dbReference type="Proteomes" id="UP000649617">
    <property type="component" value="Unassembled WGS sequence"/>
</dbReference>
<dbReference type="EMBL" id="CAJNIZ010047339">
    <property type="protein sequence ID" value="CAE7766407.1"/>
    <property type="molecule type" value="Genomic_DNA"/>
</dbReference>
<dbReference type="InterPro" id="IPR036291">
    <property type="entry name" value="NAD(P)-bd_dom_sf"/>
</dbReference>
<evidence type="ECO:0000313" key="5">
    <source>
        <dbReference type="Proteomes" id="UP000649617"/>
    </source>
</evidence>
<protein>
    <recommendedName>
        <fullName evidence="6">Protochlorophyllide reductase</fullName>
    </recommendedName>
</protein>
<dbReference type="PANTHER" id="PTHR24320">
    <property type="entry name" value="RETINOL DEHYDROGENASE"/>
    <property type="match status" value="1"/>
</dbReference>
<dbReference type="Gene3D" id="3.40.50.720">
    <property type="entry name" value="NAD(P)-binding Rossmann-like Domain"/>
    <property type="match status" value="1"/>
</dbReference>
<dbReference type="AlphaFoldDB" id="A0A812YD81"/>
<proteinExistence type="inferred from homology"/>
<evidence type="ECO:0000313" key="4">
    <source>
        <dbReference type="EMBL" id="CAE7766407.1"/>
    </source>
</evidence>
<dbReference type="GO" id="GO:0016491">
    <property type="term" value="F:oxidoreductase activity"/>
    <property type="evidence" value="ECO:0007669"/>
    <property type="project" value="UniProtKB-KW"/>
</dbReference>
<comment type="caution">
    <text evidence="4">The sequence shown here is derived from an EMBL/GenBank/DDBJ whole genome shotgun (WGS) entry which is preliminary data.</text>
</comment>